<organism evidence="1 2">
    <name type="scientific">Daphnia sinensis</name>
    <dbReference type="NCBI Taxonomy" id="1820382"/>
    <lineage>
        <taxon>Eukaryota</taxon>
        <taxon>Metazoa</taxon>
        <taxon>Ecdysozoa</taxon>
        <taxon>Arthropoda</taxon>
        <taxon>Crustacea</taxon>
        <taxon>Branchiopoda</taxon>
        <taxon>Diplostraca</taxon>
        <taxon>Cladocera</taxon>
        <taxon>Anomopoda</taxon>
        <taxon>Daphniidae</taxon>
        <taxon>Daphnia</taxon>
        <taxon>Daphnia similis group</taxon>
    </lineage>
</organism>
<evidence type="ECO:0000313" key="1">
    <source>
        <dbReference type="EMBL" id="KAI9549683.1"/>
    </source>
</evidence>
<keyword evidence="2" id="KW-1185">Reference proteome</keyword>
<sequence length="170" mass="19602">MTENEQRLRLAYEEFEQLVGTRNNWLQPDVVGRYTWTIQQVHAFCRTLVAFSNPDNVYIYKRFKDGRFVHQIKSKEKVVDMLSKYNFRVKRGPSTKDGVYMYRGSSYIDDSDGILVYYGGIVFDPSDPDPKTRQRNPSTRIASITFGAEGCDTVSGVMGCYVLDRIQVLV</sequence>
<accession>A0AAD5KTZ2</accession>
<evidence type="ECO:0000313" key="2">
    <source>
        <dbReference type="Proteomes" id="UP000820818"/>
    </source>
</evidence>
<gene>
    <name evidence="1" type="ORF">GHT06_003869</name>
</gene>
<reference evidence="1" key="1">
    <citation type="submission" date="2022-05" db="EMBL/GenBank/DDBJ databases">
        <title>A multi-omics perspective on studying reproductive biology in Daphnia sinensis.</title>
        <authorList>
            <person name="Jia J."/>
        </authorList>
    </citation>
    <scope>NUCLEOTIDE SEQUENCE</scope>
    <source>
        <strain evidence="1">WSL</strain>
    </source>
</reference>
<proteinExistence type="predicted"/>
<dbReference type="Proteomes" id="UP000820818">
    <property type="component" value="Unassembled WGS sequence"/>
</dbReference>
<protein>
    <submittedName>
        <fullName evidence="1">Uncharacterized protein</fullName>
    </submittedName>
</protein>
<name>A0AAD5KTZ2_9CRUS</name>
<comment type="caution">
    <text evidence="1">The sequence shown here is derived from an EMBL/GenBank/DDBJ whole genome shotgun (WGS) entry which is preliminary data.</text>
</comment>
<dbReference type="AlphaFoldDB" id="A0AAD5KTZ2"/>
<dbReference type="EMBL" id="WJBH02000290">
    <property type="protein sequence ID" value="KAI9549683.1"/>
    <property type="molecule type" value="Genomic_DNA"/>
</dbReference>